<keyword evidence="3" id="KW-1185">Reference proteome</keyword>
<comment type="caution">
    <text evidence="2">The sequence shown here is derived from an EMBL/GenBank/DDBJ whole genome shotgun (WGS) entry which is preliminary data.</text>
</comment>
<dbReference type="InterPro" id="IPR025285">
    <property type="entry name" value="DUF4145"/>
</dbReference>
<evidence type="ECO:0000259" key="1">
    <source>
        <dbReference type="Pfam" id="PF13643"/>
    </source>
</evidence>
<evidence type="ECO:0000313" key="2">
    <source>
        <dbReference type="EMBL" id="TLD68211.1"/>
    </source>
</evidence>
<dbReference type="OrthoDB" id="1436757at2"/>
<proteinExistence type="predicted"/>
<organism evidence="2 3">
    <name type="scientific">Phragmitibacter flavus</name>
    <dbReference type="NCBI Taxonomy" id="2576071"/>
    <lineage>
        <taxon>Bacteria</taxon>
        <taxon>Pseudomonadati</taxon>
        <taxon>Verrucomicrobiota</taxon>
        <taxon>Verrucomicrobiia</taxon>
        <taxon>Verrucomicrobiales</taxon>
        <taxon>Verrucomicrobiaceae</taxon>
        <taxon>Phragmitibacter</taxon>
    </lineage>
</organism>
<accession>A0A5R8K772</accession>
<dbReference type="AlphaFoldDB" id="A0A5R8K772"/>
<dbReference type="Pfam" id="PF13643">
    <property type="entry name" value="DUF4145"/>
    <property type="match status" value="1"/>
</dbReference>
<dbReference type="Proteomes" id="UP000306196">
    <property type="component" value="Unassembled WGS sequence"/>
</dbReference>
<feature type="domain" description="DUF4145" evidence="1">
    <location>
        <begin position="137"/>
        <end position="216"/>
    </location>
</feature>
<dbReference type="RefSeq" id="WP_138088925.1">
    <property type="nucleotide sequence ID" value="NZ_VAUV01000031.1"/>
</dbReference>
<dbReference type="EMBL" id="VAUV01000031">
    <property type="protein sequence ID" value="TLD68211.1"/>
    <property type="molecule type" value="Genomic_DNA"/>
</dbReference>
<gene>
    <name evidence="2" type="ORF">FEM03_23935</name>
</gene>
<sequence length="243" mass="27836">MIDRSEFAHHLATLDLSHLDRAVALLYYYRQSQEFEERSAGALASDLHEEGFPKANVTRLRDELSRSRYTAKGKQKGTFQLDLRRLSELDAAYSDVLSIRKVKVVGNVIPTEWITGTRPYLEQMVHQINATYEYGLYDACAVLCRRLMESLIIEIYIQEGRQHQIQVNGVFMMLERLVATISADTAITLSRNSPKTMKEIKQLGDTAAHDRTYITPQVDIDDVKARYRQLLQELLVKAGIKKT</sequence>
<evidence type="ECO:0000313" key="3">
    <source>
        <dbReference type="Proteomes" id="UP000306196"/>
    </source>
</evidence>
<name>A0A5R8K772_9BACT</name>
<reference evidence="2 3" key="1">
    <citation type="submission" date="2019-05" db="EMBL/GenBank/DDBJ databases">
        <title>Verrucobacter flavum gen. nov., sp. nov. a new member of the family Verrucomicrobiaceae.</title>
        <authorList>
            <person name="Szuroczki S."/>
            <person name="Abbaszade G."/>
            <person name="Szabo A."/>
            <person name="Felfoldi T."/>
            <person name="Schumann P."/>
            <person name="Boka K."/>
            <person name="Keki Z."/>
            <person name="Toumi M."/>
            <person name="Toth E."/>
        </authorList>
    </citation>
    <scope>NUCLEOTIDE SEQUENCE [LARGE SCALE GENOMIC DNA]</scope>
    <source>
        <strain evidence="2 3">MG-N-17</strain>
    </source>
</reference>
<protein>
    <submittedName>
        <fullName evidence="2">DUF4145 domain-containing protein</fullName>
    </submittedName>
</protein>